<evidence type="ECO:0000256" key="8">
    <source>
        <dbReference type="ARBA" id="ARBA00023136"/>
    </source>
</evidence>
<evidence type="ECO:0000256" key="2">
    <source>
        <dbReference type="ARBA" id="ARBA00010793"/>
    </source>
</evidence>
<evidence type="ECO:0000256" key="9">
    <source>
        <dbReference type="SAM" id="MobiDB-lite"/>
    </source>
</evidence>
<feature type="compositionally biased region" description="Acidic residues" evidence="9">
    <location>
        <begin position="142"/>
        <end position="152"/>
    </location>
</feature>
<dbReference type="PANTHER" id="PTHR31038">
    <property type="entry name" value="EXPRESSED PROTEIN-RELATED"/>
    <property type="match status" value="1"/>
</dbReference>
<keyword evidence="5" id="KW-0812">Transmembrane</keyword>
<evidence type="ECO:0000256" key="3">
    <source>
        <dbReference type="ARBA" id="ARBA00022528"/>
    </source>
</evidence>
<dbReference type="InterPro" id="IPR021825">
    <property type="entry name" value="RETICULATA-related"/>
</dbReference>
<dbReference type="Proteomes" id="UP000287651">
    <property type="component" value="Unassembled WGS sequence"/>
</dbReference>
<evidence type="ECO:0000256" key="5">
    <source>
        <dbReference type="ARBA" id="ARBA00022692"/>
    </source>
</evidence>
<protein>
    <submittedName>
        <fullName evidence="10">Uncharacterized protein</fullName>
    </submittedName>
</protein>
<accession>A0A427A272</accession>
<dbReference type="GO" id="GO:0099402">
    <property type="term" value="P:plant organ development"/>
    <property type="evidence" value="ECO:0007669"/>
    <property type="project" value="TreeGrafter"/>
</dbReference>
<reference evidence="10 11" key="1">
    <citation type="journal article" date="2014" name="Agronomy (Basel)">
        <title>A Draft Genome Sequence for Ensete ventricosum, the Drought-Tolerant Tree Against Hunger.</title>
        <authorList>
            <person name="Harrison J."/>
            <person name="Moore K.A."/>
            <person name="Paszkiewicz K."/>
            <person name="Jones T."/>
            <person name="Grant M."/>
            <person name="Ambacheew D."/>
            <person name="Muzemil S."/>
            <person name="Studholme D.J."/>
        </authorList>
    </citation>
    <scope>NUCLEOTIDE SEQUENCE [LARGE SCALE GENOMIC DNA]</scope>
</reference>
<dbReference type="AlphaFoldDB" id="A0A427A272"/>
<dbReference type="GO" id="GO:0009706">
    <property type="term" value="C:chloroplast inner membrane"/>
    <property type="evidence" value="ECO:0007669"/>
    <property type="project" value="TreeGrafter"/>
</dbReference>
<dbReference type="EMBL" id="AMZH03004048">
    <property type="protein sequence ID" value="RRT70357.1"/>
    <property type="molecule type" value="Genomic_DNA"/>
</dbReference>
<evidence type="ECO:0000256" key="1">
    <source>
        <dbReference type="ARBA" id="ARBA00004508"/>
    </source>
</evidence>
<feature type="region of interest" description="Disordered" evidence="9">
    <location>
        <begin position="109"/>
        <end position="152"/>
    </location>
</feature>
<comment type="similarity">
    <text evidence="2">Belongs to the RETICULATA family.</text>
</comment>
<keyword evidence="3" id="KW-0150">Chloroplast</keyword>
<sequence>MAVCCSSGEGYLGTNLISCRSRNVDFEVKGLRFKLRPTPESCLFSKVTVLVTALRSGKGNLCFGKRKLNAEIRSELQPSAEVNSGRLDLSSLKESGDVSVKKVSGNIESDDRVDLDHGSGSMDFPSGSGGNGKFPPGGGGGDDGDNSDDYKEEEFGPLLKYEEVIKEVEARGASLPSDMLEAAKANLLVGVVVNVALVGMLAPYVRFGQTSTSNSLLGRVARAYGALPSRAYYMVQLDLHVAS</sequence>
<name>A0A427A272_ENSVE</name>
<keyword evidence="8" id="KW-0472">Membrane</keyword>
<feature type="compositionally biased region" description="Gly residues" evidence="9">
    <location>
        <begin position="127"/>
        <end position="141"/>
    </location>
</feature>
<evidence type="ECO:0000313" key="11">
    <source>
        <dbReference type="Proteomes" id="UP000287651"/>
    </source>
</evidence>
<keyword evidence="7" id="KW-1133">Transmembrane helix</keyword>
<keyword evidence="6" id="KW-0809">Transit peptide</keyword>
<evidence type="ECO:0000256" key="7">
    <source>
        <dbReference type="ARBA" id="ARBA00022989"/>
    </source>
</evidence>
<evidence type="ECO:0000256" key="6">
    <source>
        <dbReference type="ARBA" id="ARBA00022946"/>
    </source>
</evidence>
<gene>
    <name evidence="10" type="ORF">B296_00034124</name>
</gene>
<keyword evidence="4" id="KW-0934">Plastid</keyword>
<dbReference type="PANTHER" id="PTHR31038:SF10">
    <property type="entry name" value="OS04G0524400 PROTEIN"/>
    <property type="match status" value="1"/>
</dbReference>
<evidence type="ECO:0000256" key="4">
    <source>
        <dbReference type="ARBA" id="ARBA00022640"/>
    </source>
</evidence>
<organism evidence="10 11">
    <name type="scientific">Ensete ventricosum</name>
    <name type="common">Abyssinian banana</name>
    <name type="synonym">Musa ensete</name>
    <dbReference type="NCBI Taxonomy" id="4639"/>
    <lineage>
        <taxon>Eukaryota</taxon>
        <taxon>Viridiplantae</taxon>
        <taxon>Streptophyta</taxon>
        <taxon>Embryophyta</taxon>
        <taxon>Tracheophyta</taxon>
        <taxon>Spermatophyta</taxon>
        <taxon>Magnoliopsida</taxon>
        <taxon>Liliopsida</taxon>
        <taxon>Zingiberales</taxon>
        <taxon>Musaceae</taxon>
        <taxon>Ensete</taxon>
    </lineage>
</organism>
<evidence type="ECO:0000313" key="10">
    <source>
        <dbReference type="EMBL" id="RRT70357.1"/>
    </source>
</evidence>
<comment type="caution">
    <text evidence="10">The sequence shown here is derived from an EMBL/GenBank/DDBJ whole genome shotgun (WGS) entry which is preliminary data.</text>
</comment>
<proteinExistence type="inferred from homology"/>
<comment type="subcellular location">
    <subcellularLocation>
        <location evidence="1">Plastid</location>
        <location evidence="1">Chloroplast membrane</location>
        <topology evidence="1">Multi-pass membrane protein</topology>
    </subcellularLocation>
</comment>
<dbReference type="Pfam" id="PF11891">
    <property type="entry name" value="RETICULATA-like"/>
    <property type="match status" value="1"/>
</dbReference>